<evidence type="ECO:0000313" key="3">
    <source>
        <dbReference type="Proteomes" id="UP000233534"/>
    </source>
</evidence>
<evidence type="ECO:0000256" key="1">
    <source>
        <dbReference type="SAM" id="SignalP"/>
    </source>
</evidence>
<dbReference type="RefSeq" id="WP_101299573.1">
    <property type="nucleotide sequence ID" value="NZ_CP025197.1"/>
</dbReference>
<evidence type="ECO:0000313" key="2">
    <source>
        <dbReference type="EMBL" id="AUG56811.1"/>
    </source>
</evidence>
<protein>
    <submittedName>
        <fullName evidence="2">Uncharacterized protein</fullName>
    </submittedName>
</protein>
<dbReference type="KEGG" id="hsc:HVS_04345"/>
<feature type="signal peptide" evidence="1">
    <location>
        <begin position="1"/>
        <end position="24"/>
    </location>
</feature>
<name>A0A2K9EJU8_9FIRM</name>
<keyword evidence="1" id="KW-0732">Signal</keyword>
<proteinExistence type="predicted"/>
<feature type="chain" id="PRO_5039627422" evidence="1">
    <location>
        <begin position="25"/>
        <end position="78"/>
    </location>
</feature>
<reference evidence="2 3" key="1">
    <citation type="submission" date="2017-12" db="EMBL/GenBank/DDBJ databases">
        <title>Complete genome sequence of Herbivorax saccincola GGR1, a novel Cellulosome-producing hydrolytic bacterium in a thermophilic biogas plant, established by Illumina and Nanopore MinION sequencing.</title>
        <authorList>
            <person name="Pechtl A."/>
            <person name="Ruckert C."/>
            <person name="Koeck D.E."/>
            <person name="Maus I."/>
            <person name="Winkler A."/>
            <person name="Kalinowski J."/>
            <person name="Puhler A."/>
            <person name="Schwarz W.W."/>
            <person name="Zverlov V.V."/>
            <person name="Schluter A."/>
            <person name="Liebl W."/>
        </authorList>
    </citation>
    <scope>NUCLEOTIDE SEQUENCE [LARGE SCALE GENOMIC DNA]</scope>
    <source>
        <strain evidence="3">SR1</strain>
    </source>
</reference>
<organism evidence="2 3">
    <name type="scientific">Acetivibrio saccincola</name>
    <dbReference type="NCBI Taxonomy" id="1677857"/>
    <lineage>
        <taxon>Bacteria</taxon>
        <taxon>Bacillati</taxon>
        <taxon>Bacillota</taxon>
        <taxon>Clostridia</taxon>
        <taxon>Eubacteriales</taxon>
        <taxon>Oscillospiraceae</taxon>
        <taxon>Acetivibrio</taxon>
    </lineage>
</organism>
<dbReference type="Proteomes" id="UP000233534">
    <property type="component" value="Chromosome"/>
</dbReference>
<dbReference type="AlphaFoldDB" id="A0A2K9EJU8"/>
<accession>A0A2K9EJU8</accession>
<keyword evidence="3" id="KW-1185">Reference proteome</keyword>
<gene>
    <name evidence="2" type="ORF">HVS_04345</name>
</gene>
<dbReference type="EMBL" id="CP025197">
    <property type="protein sequence ID" value="AUG56811.1"/>
    <property type="molecule type" value="Genomic_DNA"/>
</dbReference>
<sequence>MNMKKFLLMTVAVVMIMSSLLVNAKSIEDIVGKDPDINKVNEKLEELQKYTVEKFSDVKSDSWFLSSVSKLTALKGDR</sequence>